<dbReference type="InterPro" id="IPR051625">
    <property type="entry name" value="Signaling_Regulatory_Domain"/>
</dbReference>
<organism evidence="2 3">
    <name type="scientific">Candidatus Kaiserbacteria bacterium RIFCSPHIGHO2_02_FULL_49_34</name>
    <dbReference type="NCBI Taxonomy" id="1798491"/>
    <lineage>
        <taxon>Bacteria</taxon>
        <taxon>Candidatus Kaiseribacteriota</taxon>
    </lineage>
</organism>
<keyword evidence="1" id="KW-0677">Repeat</keyword>
<comment type="caution">
    <text evidence="2">The sequence shown here is derived from an EMBL/GenBank/DDBJ whole genome shotgun (WGS) entry which is preliminary data.</text>
</comment>
<dbReference type="PROSITE" id="PS00626">
    <property type="entry name" value="RCC1_2"/>
    <property type="match status" value="4"/>
</dbReference>
<dbReference type="InterPro" id="IPR009091">
    <property type="entry name" value="RCC1/BLIP-II"/>
</dbReference>
<gene>
    <name evidence="2" type="ORF">A3C87_02330</name>
</gene>
<dbReference type="PROSITE" id="PS50012">
    <property type="entry name" value="RCC1_3"/>
    <property type="match status" value="7"/>
</dbReference>
<dbReference type="InterPro" id="IPR000408">
    <property type="entry name" value="Reg_chr_condens"/>
</dbReference>
<dbReference type="Pfam" id="PF13540">
    <property type="entry name" value="RCC1_2"/>
    <property type="match status" value="1"/>
</dbReference>
<dbReference type="Proteomes" id="UP000176511">
    <property type="component" value="Unassembled WGS sequence"/>
</dbReference>
<dbReference type="AlphaFoldDB" id="A0A1F6DN19"/>
<evidence type="ECO:0000313" key="2">
    <source>
        <dbReference type="EMBL" id="OGG62422.1"/>
    </source>
</evidence>
<dbReference type="PRINTS" id="PR00633">
    <property type="entry name" value="RCCNDNSATION"/>
</dbReference>
<evidence type="ECO:0000256" key="1">
    <source>
        <dbReference type="ARBA" id="ARBA00022737"/>
    </source>
</evidence>
<dbReference type="Pfam" id="PF00415">
    <property type="entry name" value="RCC1"/>
    <property type="match status" value="5"/>
</dbReference>
<accession>A0A1F6DN19</accession>
<dbReference type="PANTHER" id="PTHR22872">
    <property type="entry name" value="BTK-BINDING PROTEIN-RELATED"/>
    <property type="match status" value="1"/>
</dbReference>
<reference evidence="2 3" key="1">
    <citation type="journal article" date="2016" name="Nat. Commun.">
        <title>Thousands of microbial genomes shed light on interconnected biogeochemical processes in an aquifer system.</title>
        <authorList>
            <person name="Anantharaman K."/>
            <person name="Brown C.T."/>
            <person name="Hug L.A."/>
            <person name="Sharon I."/>
            <person name="Castelle C.J."/>
            <person name="Probst A.J."/>
            <person name="Thomas B.C."/>
            <person name="Singh A."/>
            <person name="Wilkins M.J."/>
            <person name="Karaoz U."/>
            <person name="Brodie E.L."/>
            <person name="Williams K.H."/>
            <person name="Hubbard S.S."/>
            <person name="Banfield J.F."/>
        </authorList>
    </citation>
    <scope>NUCLEOTIDE SEQUENCE [LARGE SCALE GENOMIC DNA]</scope>
</reference>
<proteinExistence type="predicted"/>
<evidence type="ECO:0000313" key="3">
    <source>
        <dbReference type="Proteomes" id="UP000176511"/>
    </source>
</evidence>
<protein>
    <submittedName>
        <fullName evidence="2">Uncharacterized protein</fullName>
    </submittedName>
</protein>
<dbReference type="STRING" id="1798491.A3C87_02330"/>
<dbReference type="EMBL" id="MFLE01000004">
    <property type="protein sequence ID" value="OGG62422.1"/>
    <property type="molecule type" value="Genomic_DNA"/>
</dbReference>
<sequence length="680" mass="71391">MKSIQIFGTLIALAFMLIVGVVVRYTTAADVSTSAEIVNEAPLVDTIRFSTTAYGTDNLVSSGILPNVGTSRTIHVNGQISDANGESDIASSTINLVFHKTTSTNTCTADNNDCYRIATCDTNYADGDDTQVSYNCEVPIQYWIDATDTSSIAASDNWTAYVTVADLTATQGSLSATIEVNSLLALNLPDAIDYGTRLLGEQSSSTTNIHTPITQRGNTKADVEVKGGRMNCTALGSLATSSQAWALTDVDTASSVTLTDVFVATERNINLRTSETTELSETLYWNIAIPQTGVKGTCTGSNTILIVAQPAGASGSILAFAAGANHSLAIKSNSTLYAWGQNGDNQLGLGDTNDRDTPNQIGSDTNWQTVSAGRYHTLAVKTNGTLYAWGYNGSGQLGLGDGIDRNTPTQVGTDTNWQTVAVGGYHTLAVKTNGTLYAWGQNSSGQLGLGDITARNAPVQVGTDTNWQTVSTGRYHTLAVKTNGTLWAWGQGLSGQLGLGDNSARDTPTQVGTDTNWQTVAGGGDHTLAVKTNGTLYAWGYNGGGQLGLGDTSARNTPIQVGTDTNWQTVAASDHSLALKTNSSLYAWGDGWAGQLGLGDTNGHTVPMQVGTDTDWQAIAAGEYFTLGLKTDGTFFAWGDNSYGQLGLGDTTQRNSPTEIPGTSFASAILPERARRSVAT</sequence>
<dbReference type="SUPFAM" id="SSF50985">
    <property type="entry name" value="RCC1/BLIP-II"/>
    <property type="match status" value="2"/>
</dbReference>
<name>A0A1F6DN19_9BACT</name>
<dbReference type="Gene3D" id="2.130.10.30">
    <property type="entry name" value="Regulator of chromosome condensation 1/beta-lactamase-inhibitor protein II"/>
    <property type="match status" value="2"/>
</dbReference>